<evidence type="ECO:0000256" key="1">
    <source>
        <dbReference type="SAM" id="MobiDB-lite"/>
    </source>
</evidence>
<accession>A0AAE0ZJI9</accession>
<keyword evidence="3" id="KW-1185">Reference proteome</keyword>
<dbReference type="Proteomes" id="UP001283361">
    <property type="component" value="Unassembled WGS sequence"/>
</dbReference>
<gene>
    <name evidence="2" type="ORF">RRG08_004884</name>
</gene>
<dbReference type="AlphaFoldDB" id="A0AAE0ZJI9"/>
<evidence type="ECO:0000313" key="3">
    <source>
        <dbReference type="Proteomes" id="UP001283361"/>
    </source>
</evidence>
<name>A0AAE0ZJI9_9GAST</name>
<reference evidence="2" key="1">
    <citation type="journal article" date="2023" name="G3 (Bethesda)">
        <title>A reference genome for the long-term kleptoplast-retaining sea slug Elysia crispata morphotype clarki.</title>
        <authorList>
            <person name="Eastman K.E."/>
            <person name="Pendleton A.L."/>
            <person name="Shaikh M.A."/>
            <person name="Suttiyut T."/>
            <person name="Ogas R."/>
            <person name="Tomko P."/>
            <person name="Gavelis G."/>
            <person name="Widhalm J.R."/>
            <person name="Wisecaver J.H."/>
        </authorList>
    </citation>
    <scope>NUCLEOTIDE SEQUENCE</scope>
    <source>
        <strain evidence="2">ECLA1</strain>
    </source>
</reference>
<feature type="region of interest" description="Disordered" evidence="1">
    <location>
        <begin position="1"/>
        <end position="25"/>
    </location>
</feature>
<evidence type="ECO:0000313" key="2">
    <source>
        <dbReference type="EMBL" id="KAK3769632.1"/>
    </source>
</evidence>
<proteinExistence type="predicted"/>
<comment type="caution">
    <text evidence="2">The sequence shown here is derived from an EMBL/GenBank/DDBJ whole genome shotgun (WGS) entry which is preliminary data.</text>
</comment>
<sequence>MAREYSTRPNYSFRLHSSRPDGGVTATRSLSVQEHKGRALQVVLVGRLDQALNGGWRCSNADTMDITEAQGE</sequence>
<organism evidence="2 3">
    <name type="scientific">Elysia crispata</name>
    <name type="common">lettuce slug</name>
    <dbReference type="NCBI Taxonomy" id="231223"/>
    <lineage>
        <taxon>Eukaryota</taxon>
        <taxon>Metazoa</taxon>
        <taxon>Spiralia</taxon>
        <taxon>Lophotrochozoa</taxon>
        <taxon>Mollusca</taxon>
        <taxon>Gastropoda</taxon>
        <taxon>Heterobranchia</taxon>
        <taxon>Euthyneura</taxon>
        <taxon>Panpulmonata</taxon>
        <taxon>Sacoglossa</taxon>
        <taxon>Placobranchoidea</taxon>
        <taxon>Plakobranchidae</taxon>
        <taxon>Elysia</taxon>
    </lineage>
</organism>
<protein>
    <submittedName>
        <fullName evidence="2">Uncharacterized protein</fullName>
    </submittedName>
</protein>
<dbReference type="EMBL" id="JAWDGP010003892">
    <property type="protein sequence ID" value="KAK3769632.1"/>
    <property type="molecule type" value="Genomic_DNA"/>
</dbReference>